<accession>A0A9P1C9G1</accession>
<dbReference type="PROSITE" id="PS51184">
    <property type="entry name" value="JMJC"/>
    <property type="match status" value="1"/>
</dbReference>
<reference evidence="4" key="1">
    <citation type="submission" date="2022-10" db="EMBL/GenBank/DDBJ databases">
        <authorList>
            <person name="Chen Y."/>
            <person name="Dougan E. K."/>
            <person name="Chan C."/>
            <person name="Rhodes N."/>
            <person name="Thang M."/>
        </authorList>
    </citation>
    <scope>NUCLEOTIDE SEQUENCE</scope>
</reference>
<dbReference type="Pfam" id="PF13621">
    <property type="entry name" value="Cupin_8"/>
    <property type="match status" value="1"/>
</dbReference>
<sequence length="678" mass="75070">MFTGIRGIMQMSLNEEQMLSVITRFHKMMTSIVEQYEGTVGNLAVQKMFKREILDEGLLVYFNAPRMVSNHATKACEAGLAQRQAMNTLRQELVDDGWLDPSDAFLRLGVGIHSGSVLVGCIGSAMKMKFGCIGDAMNLTSRLQGLCKFYDVDVMCSEETCLATSALVCRKLDLLQVKGRQETTAVYEIIGQDTVVTMTGTEATQATQATSASGIAAGPMTTDSSSPKSEPEQEVQPQTIGNGALTLPIPKSNARKKGPPQFLLPEEERSDAPLLLNPMSRSPMRRNWPDASCQYFCESPVVIGRADSPGHTTPGERTSVGDRTNRTYGGGATSTAASASHMSHYPSPSPGSGSEGCKCHPTSRGYPSSSMSPAAGFLDQVTTEQKAFAAEYEAAFDAYTNSRFDECVEICRQLLKWKPFDTSTQLLLERALHRGTPINLHHEKTKFPHEDWTFRKFLSRYNKSVLYSTATTPQTLAHEVYLLPVMNCGGYSKKLAATVMWMSSGSTKSVIHQDGQDNIHCQFAGQKDWILWESSAPLKKRSMGWVLAEEEAKKDPAFQDAYGQYAGKVDVDNVDLDSFPGWDSLRWWNMTMRAGDCAFIPRQWFHFVQSPPVRSISIHVWFHGEKFDPRGCQALKVKGFDTSEFLFRIADCEFGYEEGKKGSGTKCILTRRKDASEL</sequence>
<feature type="domain" description="JmjC" evidence="3">
    <location>
        <begin position="461"/>
        <end position="639"/>
    </location>
</feature>
<dbReference type="InterPro" id="IPR003347">
    <property type="entry name" value="JmjC_dom"/>
</dbReference>
<evidence type="ECO:0000313" key="5">
    <source>
        <dbReference type="EMBL" id="CAL4774761.1"/>
    </source>
</evidence>
<dbReference type="CDD" id="cd07302">
    <property type="entry name" value="CHD"/>
    <property type="match status" value="1"/>
</dbReference>
<protein>
    <submittedName>
        <fullName evidence="5">Adenylate cyclase 1 (ATP pyrophosphate-lyase 1 ) (Adenylyl cyclase 1) (AC 1)</fullName>
    </submittedName>
</protein>
<feature type="compositionally biased region" description="Low complexity" evidence="1">
    <location>
        <begin position="333"/>
        <end position="352"/>
    </location>
</feature>
<dbReference type="GO" id="GO:0035556">
    <property type="term" value="P:intracellular signal transduction"/>
    <property type="evidence" value="ECO:0007669"/>
    <property type="project" value="InterPro"/>
</dbReference>
<dbReference type="Gene3D" id="3.30.70.1230">
    <property type="entry name" value="Nucleotide cyclase"/>
    <property type="match status" value="1"/>
</dbReference>
<dbReference type="PANTHER" id="PTHR12461">
    <property type="entry name" value="HYPOXIA-INDUCIBLE FACTOR 1 ALPHA INHIBITOR-RELATED"/>
    <property type="match status" value="1"/>
</dbReference>
<evidence type="ECO:0000259" key="2">
    <source>
        <dbReference type="PROSITE" id="PS50125"/>
    </source>
</evidence>
<dbReference type="Proteomes" id="UP001152797">
    <property type="component" value="Unassembled WGS sequence"/>
</dbReference>
<evidence type="ECO:0000256" key="1">
    <source>
        <dbReference type="SAM" id="MobiDB-lite"/>
    </source>
</evidence>
<dbReference type="SUPFAM" id="SSF51197">
    <property type="entry name" value="Clavaminate synthase-like"/>
    <property type="match status" value="1"/>
</dbReference>
<name>A0A9P1C9G1_9DINO</name>
<gene>
    <name evidence="4" type="ORF">C1SCF055_LOCUS14720</name>
</gene>
<dbReference type="SUPFAM" id="SSF55073">
    <property type="entry name" value="Nucleotide cyclase"/>
    <property type="match status" value="1"/>
</dbReference>
<dbReference type="EMBL" id="CAMXCT020001169">
    <property type="protein sequence ID" value="CAL1140824.1"/>
    <property type="molecule type" value="Genomic_DNA"/>
</dbReference>
<feature type="domain" description="Guanylate cyclase" evidence="2">
    <location>
        <begin position="1"/>
        <end position="144"/>
    </location>
</feature>
<keyword evidence="6" id="KW-1185">Reference proteome</keyword>
<dbReference type="Pfam" id="PF00211">
    <property type="entry name" value="Guanylate_cyc"/>
    <property type="match status" value="1"/>
</dbReference>
<evidence type="ECO:0000313" key="6">
    <source>
        <dbReference type="Proteomes" id="UP001152797"/>
    </source>
</evidence>
<dbReference type="PANTHER" id="PTHR12461:SF18">
    <property type="entry name" value="JMJC DOMAIN-CONTAINING PROTEIN"/>
    <property type="match status" value="1"/>
</dbReference>
<comment type="caution">
    <text evidence="4">The sequence shown here is derived from an EMBL/GenBank/DDBJ whole genome shotgun (WGS) entry which is preliminary data.</text>
</comment>
<dbReference type="EMBL" id="CAMXCT030001169">
    <property type="protein sequence ID" value="CAL4774761.1"/>
    <property type="molecule type" value="Genomic_DNA"/>
</dbReference>
<dbReference type="Gene3D" id="2.60.120.650">
    <property type="entry name" value="Cupin"/>
    <property type="match status" value="1"/>
</dbReference>
<dbReference type="AlphaFoldDB" id="A0A9P1C9G1"/>
<proteinExistence type="predicted"/>
<dbReference type="PROSITE" id="PS50125">
    <property type="entry name" value="GUANYLATE_CYCLASE_2"/>
    <property type="match status" value="1"/>
</dbReference>
<reference evidence="5 6" key="2">
    <citation type="submission" date="2024-05" db="EMBL/GenBank/DDBJ databases">
        <authorList>
            <person name="Chen Y."/>
            <person name="Shah S."/>
            <person name="Dougan E. K."/>
            <person name="Thang M."/>
            <person name="Chan C."/>
        </authorList>
    </citation>
    <scope>NUCLEOTIDE SEQUENCE [LARGE SCALE GENOMIC DNA]</scope>
</reference>
<dbReference type="InterPro" id="IPR029787">
    <property type="entry name" value="Nucleotide_cyclase"/>
</dbReference>
<feature type="region of interest" description="Disordered" evidence="1">
    <location>
        <begin position="206"/>
        <end position="283"/>
    </location>
</feature>
<dbReference type="OrthoDB" id="406339at2759"/>
<dbReference type="InterPro" id="IPR041667">
    <property type="entry name" value="Cupin_8"/>
</dbReference>
<feature type="compositionally biased region" description="Low complexity" evidence="1">
    <location>
        <begin position="206"/>
        <end position="217"/>
    </location>
</feature>
<dbReference type="InterPro" id="IPR001054">
    <property type="entry name" value="A/G_cyclase"/>
</dbReference>
<dbReference type="GO" id="GO:0009190">
    <property type="term" value="P:cyclic nucleotide biosynthetic process"/>
    <property type="evidence" value="ECO:0007669"/>
    <property type="project" value="InterPro"/>
</dbReference>
<dbReference type="EMBL" id="CAMXCT010001169">
    <property type="protein sequence ID" value="CAI3987449.1"/>
    <property type="molecule type" value="Genomic_DNA"/>
</dbReference>
<evidence type="ECO:0000259" key="3">
    <source>
        <dbReference type="PROSITE" id="PS51184"/>
    </source>
</evidence>
<organism evidence="4">
    <name type="scientific">Cladocopium goreaui</name>
    <dbReference type="NCBI Taxonomy" id="2562237"/>
    <lineage>
        <taxon>Eukaryota</taxon>
        <taxon>Sar</taxon>
        <taxon>Alveolata</taxon>
        <taxon>Dinophyceae</taxon>
        <taxon>Suessiales</taxon>
        <taxon>Symbiodiniaceae</taxon>
        <taxon>Cladocopium</taxon>
    </lineage>
</organism>
<evidence type="ECO:0000313" key="4">
    <source>
        <dbReference type="EMBL" id="CAI3987449.1"/>
    </source>
</evidence>
<feature type="region of interest" description="Disordered" evidence="1">
    <location>
        <begin position="305"/>
        <end position="365"/>
    </location>
</feature>